<evidence type="ECO:0000256" key="7">
    <source>
        <dbReference type="ARBA" id="ARBA00023193"/>
    </source>
</evidence>
<dbReference type="InterPro" id="IPR050339">
    <property type="entry name" value="CC_SR_Kinase"/>
</dbReference>
<sequence>MSSTQPERKDTTKFTFKNGGKTYELWLALGEEKVNEVRLPGGKKFDEKDHAMSKLMSENFSNETYEKTFSQLQMLGKGSFGSVWSAMHKYDKNTYAIKKIIVSKVENIYMVFQEAQALAKLEHPNVVRYFSSWIQSCNSDWTDLTPVKLTIFIQMELCSTSLKRVLEKRDGQIDPLFNIKIFHGIMKGIEYVHEKKLVHRDLKTDNIFLQEINTEFIPKIGDFGLVKSEEPTHLEANTKENDIYCLGVVLKDLYFPRKSLDDLLIMVEQQGDFNNIIELIFKMTKMTGSDPPQATKILESDIFNMLSDNHSGALTSKINSLEEKIKSLEQENADLKQENNVKKEKIKSLEQKIESMDGKAD</sequence>
<dbReference type="Gene3D" id="1.20.5.170">
    <property type="match status" value="1"/>
</dbReference>
<dbReference type="GO" id="GO:0017148">
    <property type="term" value="P:negative regulation of translation"/>
    <property type="evidence" value="ECO:0007669"/>
    <property type="project" value="UniProtKB-KW"/>
</dbReference>
<dbReference type="InterPro" id="IPR011009">
    <property type="entry name" value="Kinase-like_dom_sf"/>
</dbReference>
<accession>U9U8B0</accession>
<gene>
    <name evidence="15" type="ORF">GLOINDRAFT_345469</name>
</gene>
<comment type="catalytic activity">
    <reaction evidence="9">
        <text>L-threonyl-[protein] + ATP = O-phospho-L-threonyl-[protein] + ADP + H(+)</text>
        <dbReference type="Rhea" id="RHEA:46608"/>
        <dbReference type="Rhea" id="RHEA-COMP:11060"/>
        <dbReference type="Rhea" id="RHEA-COMP:11605"/>
        <dbReference type="ChEBI" id="CHEBI:15378"/>
        <dbReference type="ChEBI" id="CHEBI:30013"/>
        <dbReference type="ChEBI" id="CHEBI:30616"/>
        <dbReference type="ChEBI" id="CHEBI:61977"/>
        <dbReference type="ChEBI" id="CHEBI:456216"/>
        <dbReference type="EC" id="2.7.11.1"/>
    </reaction>
    <physiologicalReaction direction="left-to-right" evidence="9">
        <dbReference type="Rhea" id="RHEA:46609"/>
    </physiologicalReaction>
</comment>
<evidence type="ECO:0000256" key="8">
    <source>
        <dbReference type="ARBA" id="ARBA00037982"/>
    </source>
</evidence>
<proteinExistence type="inferred from homology"/>
<evidence type="ECO:0000259" key="14">
    <source>
        <dbReference type="PROSITE" id="PS50011"/>
    </source>
</evidence>
<feature type="coiled-coil region" evidence="13">
    <location>
        <begin position="311"/>
        <end position="359"/>
    </location>
</feature>
<evidence type="ECO:0000256" key="4">
    <source>
        <dbReference type="ARBA" id="ARBA00022741"/>
    </source>
</evidence>
<evidence type="ECO:0000256" key="11">
    <source>
        <dbReference type="PROSITE-ProRule" id="PRU10141"/>
    </source>
</evidence>
<dbReference type="InterPro" id="IPR017441">
    <property type="entry name" value="Protein_kinase_ATP_BS"/>
</dbReference>
<evidence type="ECO:0000256" key="9">
    <source>
        <dbReference type="ARBA" id="ARBA00048659"/>
    </source>
</evidence>
<evidence type="ECO:0000256" key="5">
    <source>
        <dbReference type="ARBA" id="ARBA00022777"/>
    </source>
</evidence>
<dbReference type="GO" id="GO:0005737">
    <property type="term" value="C:cytoplasm"/>
    <property type="evidence" value="ECO:0007669"/>
    <property type="project" value="TreeGrafter"/>
</dbReference>
<dbReference type="InterPro" id="IPR008271">
    <property type="entry name" value="Ser/Thr_kinase_AS"/>
</dbReference>
<evidence type="ECO:0000256" key="6">
    <source>
        <dbReference type="ARBA" id="ARBA00022840"/>
    </source>
</evidence>
<dbReference type="AlphaFoldDB" id="U9U8B0"/>
<protein>
    <recommendedName>
        <fullName evidence="1">non-specific serine/threonine protein kinase</fullName>
        <ecNumber evidence="1">2.7.11.1</ecNumber>
    </recommendedName>
</protein>
<dbReference type="PANTHER" id="PTHR11042:SF160">
    <property type="entry name" value="EUKARYOTIC TRANSLATION INITIATION FACTOR 2-ALPHA KINASE 1"/>
    <property type="match status" value="1"/>
</dbReference>
<dbReference type="VEuPathDB" id="FungiDB:RhiirFUN_008302"/>
<dbReference type="PROSITE" id="PS00107">
    <property type="entry name" value="PROTEIN_KINASE_ATP"/>
    <property type="match status" value="1"/>
</dbReference>
<feature type="binding site" evidence="11">
    <location>
        <position position="99"/>
    </location>
    <ligand>
        <name>ATP</name>
        <dbReference type="ChEBI" id="CHEBI:30616"/>
    </ligand>
</feature>
<dbReference type="SMART" id="SM00220">
    <property type="entry name" value="S_TKc"/>
    <property type="match status" value="1"/>
</dbReference>
<dbReference type="PROSITE" id="PS50011">
    <property type="entry name" value="PROTEIN_KINASE_DOM"/>
    <property type="match status" value="1"/>
</dbReference>
<evidence type="ECO:0000256" key="13">
    <source>
        <dbReference type="SAM" id="Coils"/>
    </source>
</evidence>
<dbReference type="Gene3D" id="1.10.510.10">
    <property type="entry name" value="Transferase(Phosphotransferase) domain 1"/>
    <property type="match status" value="1"/>
</dbReference>
<dbReference type="SUPFAM" id="SSF56112">
    <property type="entry name" value="Protein kinase-like (PK-like)"/>
    <property type="match status" value="1"/>
</dbReference>
<comment type="catalytic activity">
    <reaction evidence="10">
        <text>L-seryl-[protein] + ATP = O-phospho-L-seryl-[protein] + ADP + H(+)</text>
        <dbReference type="Rhea" id="RHEA:17989"/>
        <dbReference type="Rhea" id="RHEA-COMP:9863"/>
        <dbReference type="Rhea" id="RHEA-COMP:11604"/>
        <dbReference type="ChEBI" id="CHEBI:15378"/>
        <dbReference type="ChEBI" id="CHEBI:29999"/>
        <dbReference type="ChEBI" id="CHEBI:30616"/>
        <dbReference type="ChEBI" id="CHEBI:83421"/>
        <dbReference type="ChEBI" id="CHEBI:456216"/>
        <dbReference type="EC" id="2.7.11.1"/>
    </reaction>
    <physiologicalReaction direction="left-to-right" evidence="10">
        <dbReference type="Rhea" id="RHEA:17990"/>
    </physiologicalReaction>
</comment>
<dbReference type="PANTHER" id="PTHR11042">
    <property type="entry name" value="EUKARYOTIC TRANSLATION INITIATION FACTOR 2-ALPHA KINASE EIF2-ALPHA KINASE -RELATED"/>
    <property type="match status" value="1"/>
</dbReference>
<dbReference type="Pfam" id="PF00069">
    <property type="entry name" value="Pkinase"/>
    <property type="match status" value="1"/>
</dbReference>
<dbReference type="eggNOG" id="KOG1033">
    <property type="taxonomic scope" value="Eukaryota"/>
</dbReference>
<dbReference type="HOGENOM" id="CLU_767564_0_0_1"/>
<reference evidence="15" key="1">
    <citation type="submission" date="2013-07" db="EMBL/GenBank/DDBJ databases">
        <title>The genome of an arbuscular mycorrhizal fungus provides insights into the evolution of the oldest plant symbiosis.</title>
        <authorList>
            <consortium name="DOE Joint Genome Institute"/>
            <person name="Tisserant E."/>
            <person name="Malbreil M."/>
            <person name="Kuo A."/>
            <person name="Kohler A."/>
            <person name="Symeonidi A."/>
            <person name="Balestrini R."/>
            <person name="Charron P."/>
            <person name="Duensing N."/>
            <person name="Frei-dit-Frey N."/>
            <person name="Gianinazzi-Pearson V."/>
            <person name="Gilbert B."/>
            <person name="Handa Y."/>
            <person name="Hijri M."/>
            <person name="Kaul R."/>
            <person name="Kawaguchi M."/>
            <person name="Krajinski F."/>
            <person name="Lammers P."/>
            <person name="Lapierre D."/>
            <person name="Masclaux F.G."/>
            <person name="Murat C."/>
            <person name="Morin E."/>
            <person name="Ndikumana S."/>
            <person name="Pagni M."/>
            <person name="Petitpierre D."/>
            <person name="Requena N."/>
            <person name="Rosikiewicz P."/>
            <person name="Riley R."/>
            <person name="Saito K."/>
            <person name="San Clemente H."/>
            <person name="Shapiro H."/>
            <person name="van Tuinen D."/>
            <person name="Becard G."/>
            <person name="Bonfante P."/>
            <person name="Paszkowski U."/>
            <person name="Shachar-Hill Y."/>
            <person name="Young J.P."/>
            <person name="Sanders I.R."/>
            <person name="Henrissat B."/>
            <person name="Rensing S.A."/>
            <person name="Grigoriev I.V."/>
            <person name="Corradi N."/>
            <person name="Roux C."/>
            <person name="Martin F."/>
        </authorList>
    </citation>
    <scope>NUCLEOTIDE SEQUENCE</scope>
    <source>
        <strain evidence="15">DAOM 197198</strain>
    </source>
</reference>
<dbReference type="GO" id="GO:0005634">
    <property type="term" value="C:nucleus"/>
    <property type="evidence" value="ECO:0007669"/>
    <property type="project" value="TreeGrafter"/>
</dbReference>
<keyword evidence="13" id="KW-0175">Coiled coil</keyword>
<keyword evidence="3" id="KW-0808">Transferase</keyword>
<dbReference type="GO" id="GO:0004694">
    <property type="term" value="F:eukaryotic translation initiation factor 2alpha kinase activity"/>
    <property type="evidence" value="ECO:0007669"/>
    <property type="project" value="TreeGrafter"/>
</dbReference>
<evidence type="ECO:0000313" key="15">
    <source>
        <dbReference type="EMBL" id="ESA16634.1"/>
    </source>
</evidence>
<dbReference type="PROSITE" id="PS00108">
    <property type="entry name" value="PROTEIN_KINASE_ST"/>
    <property type="match status" value="1"/>
</dbReference>
<name>U9U8B0_RHIID</name>
<dbReference type="Gene3D" id="3.30.200.20">
    <property type="entry name" value="Phosphorylase Kinase, domain 1"/>
    <property type="match status" value="1"/>
</dbReference>
<evidence type="ECO:0000256" key="3">
    <source>
        <dbReference type="ARBA" id="ARBA00022679"/>
    </source>
</evidence>
<organism evidence="15">
    <name type="scientific">Rhizophagus irregularis (strain DAOM 181602 / DAOM 197198 / MUCL 43194)</name>
    <name type="common">Arbuscular mycorrhizal fungus</name>
    <name type="synonym">Glomus intraradices</name>
    <dbReference type="NCBI Taxonomy" id="747089"/>
    <lineage>
        <taxon>Eukaryota</taxon>
        <taxon>Fungi</taxon>
        <taxon>Fungi incertae sedis</taxon>
        <taxon>Mucoromycota</taxon>
        <taxon>Glomeromycotina</taxon>
        <taxon>Glomeromycetes</taxon>
        <taxon>Glomerales</taxon>
        <taxon>Glomeraceae</taxon>
        <taxon>Rhizophagus</taxon>
    </lineage>
</organism>
<dbReference type="InterPro" id="IPR000719">
    <property type="entry name" value="Prot_kinase_dom"/>
</dbReference>
<keyword evidence="4 11" id="KW-0547">Nucleotide-binding</keyword>
<comment type="similarity">
    <text evidence="8">Belongs to the protein kinase superfamily. Ser/Thr protein kinase family. GCN2 subfamily.</text>
</comment>
<keyword evidence="5" id="KW-0418">Kinase</keyword>
<keyword evidence="7" id="KW-0652">Protein synthesis inhibitor</keyword>
<evidence type="ECO:0000256" key="2">
    <source>
        <dbReference type="ARBA" id="ARBA00022527"/>
    </source>
</evidence>
<keyword evidence="6 11" id="KW-0067">ATP-binding</keyword>
<dbReference type="GO" id="GO:0005524">
    <property type="term" value="F:ATP binding"/>
    <property type="evidence" value="ECO:0007669"/>
    <property type="project" value="UniProtKB-UniRule"/>
</dbReference>
<evidence type="ECO:0000256" key="1">
    <source>
        <dbReference type="ARBA" id="ARBA00012513"/>
    </source>
</evidence>
<dbReference type="EC" id="2.7.11.1" evidence="1"/>
<dbReference type="EMBL" id="KI280901">
    <property type="protein sequence ID" value="ESA16634.1"/>
    <property type="molecule type" value="Genomic_DNA"/>
</dbReference>
<feature type="domain" description="Protein kinase" evidence="14">
    <location>
        <begin position="69"/>
        <end position="361"/>
    </location>
</feature>
<evidence type="ECO:0000256" key="12">
    <source>
        <dbReference type="RuleBase" id="RU000304"/>
    </source>
</evidence>
<evidence type="ECO:0000256" key="10">
    <source>
        <dbReference type="ARBA" id="ARBA00048977"/>
    </source>
</evidence>
<keyword evidence="2 12" id="KW-0723">Serine/threonine-protein kinase</keyword>